<sequence>MFAMFRHQWVAYRYKRNDLNIIEKISAGTFEQIIEQYCSQGWEKTDAFRPFDADSKKWSCKLRKGHQTLNCLWDRNKAGSISGMSRIIGSMAEQFSLKVNQTPSKR</sequence>
<dbReference type="Proteomes" id="UP000624419">
    <property type="component" value="Unassembled WGS sequence"/>
</dbReference>
<comment type="caution">
    <text evidence="1">The sequence shown here is derived from an EMBL/GenBank/DDBJ whole genome shotgun (WGS) entry which is preliminary data.</text>
</comment>
<gene>
    <name evidence="1" type="ORF">HHX48_03295</name>
</gene>
<evidence type="ECO:0000313" key="1">
    <source>
        <dbReference type="EMBL" id="MBD3584759.1"/>
    </source>
</evidence>
<keyword evidence="2" id="KW-1185">Reference proteome</keyword>
<name>A0ABR8LEQ7_9ALTE</name>
<proteinExistence type="predicted"/>
<accession>A0ABR8LEQ7</accession>
<dbReference type="RefSeq" id="WP_191022198.1">
    <property type="nucleotide sequence ID" value="NZ_JABBXD010000001.1"/>
</dbReference>
<evidence type="ECO:0008006" key="3">
    <source>
        <dbReference type="Google" id="ProtNLM"/>
    </source>
</evidence>
<organism evidence="1 2">
    <name type="scientific">Salinimonas profundi</name>
    <dbReference type="NCBI Taxonomy" id="2729140"/>
    <lineage>
        <taxon>Bacteria</taxon>
        <taxon>Pseudomonadati</taxon>
        <taxon>Pseudomonadota</taxon>
        <taxon>Gammaproteobacteria</taxon>
        <taxon>Alteromonadales</taxon>
        <taxon>Alteromonadaceae</taxon>
        <taxon>Alteromonas/Salinimonas group</taxon>
        <taxon>Salinimonas</taxon>
    </lineage>
</organism>
<dbReference type="EMBL" id="JABBXD010000001">
    <property type="protein sequence ID" value="MBD3584759.1"/>
    <property type="molecule type" value="Genomic_DNA"/>
</dbReference>
<reference evidence="1 2" key="1">
    <citation type="submission" date="2020-04" db="EMBL/GenBank/DDBJ databases">
        <title>Salinimonas sp. HHU 13199.</title>
        <authorList>
            <person name="Cui X."/>
            <person name="Zhang D."/>
        </authorList>
    </citation>
    <scope>NUCLEOTIDE SEQUENCE [LARGE SCALE GENOMIC DNA]</scope>
    <source>
        <strain evidence="1 2">HHU 13199</strain>
    </source>
</reference>
<evidence type="ECO:0000313" key="2">
    <source>
        <dbReference type="Proteomes" id="UP000624419"/>
    </source>
</evidence>
<protein>
    <recommendedName>
        <fullName evidence="3">DUF4177 domain-containing protein</fullName>
    </recommendedName>
</protein>